<proteinExistence type="predicted"/>
<accession>A0A1F7I8W6</accession>
<evidence type="ECO:0000256" key="1">
    <source>
        <dbReference type="SAM" id="MobiDB-lite"/>
    </source>
</evidence>
<dbReference type="STRING" id="1802056.A2954_04940"/>
<keyword evidence="2" id="KW-1133">Transmembrane helix</keyword>
<organism evidence="3 4">
    <name type="scientific">Candidatus Roizmanbacteria bacterium RIFCSPLOWO2_01_FULL_37_12</name>
    <dbReference type="NCBI Taxonomy" id="1802056"/>
    <lineage>
        <taxon>Bacteria</taxon>
        <taxon>Candidatus Roizmaniibacteriota</taxon>
    </lineage>
</organism>
<feature type="region of interest" description="Disordered" evidence="1">
    <location>
        <begin position="168"/>
        <end position="208"/>
    </location>
</feature>
<dbReference type="AlphaFoldDB" id="A0A1F7I8W6"/>
<keyword evidence="2" id="KW-0812">Transmembrane</keyword>
<sequence length="224" mass="23905">MNKKFILIGISVLVVLFIGLTIYLLTNRQILFSQATVAPSCPGETQLLFTSSTSLKVGSTVALGGKIESVSGNPTMENRDGVPMVLFAPSIKVKFPHNVFLDSALIFDNDPKQGEKPWSINGVSLPVSGQGKWAPLFKLNLTSDIMNFENGGDSSHFNVCVKDIPSPSSTPFPSNTPGPTKTPTPQSTPTPFETQIPSGSPTPSICPKPNAVTDIQISCKACRQ</sequence>
<feature type="compositionally biased region" description="Pro residues" evidence="1">
    <location>
        <begin position="168"/>
        <end position="188"/>
    </location>
</feature>
<comment type="caution">
    <text evidence="3">The sequence shown here is derived from an EMBL/GenBank/DDBJ whole genome shotgun (WGS) entry which is preliminary data.</text>
</comment>
<reference evidence="3 4" key="1">
    <citation type="journal article" date="2016" name="Nat. Commun.">
        <title>Thousands of microbial genomes shed light on interconnected biogeochemical processes in an aquifer system.</title>
        <authorList>
            <person name="Anantharaman K."/>
            <person name="Brown C.T."/>
            <person name="Hug L.A."/>
            <person name="Sharon I."/>
            <person name="Castelle C.J."/>
            <person name="Probst A.J."/>
            <person name="Thomas B.C."/>
            <person name="Singh A."/>
            <person name="Wilkins M.J."/>
            <person name="Karaoz U."/>
            <person name="Brodie E.L."/>
            <person name="Williams K.H."/>
            <person name="Hubbard S.S."/>
            <person name="Banfield J.F."/>
        </authorList>
    </citation>
    <scope>NUCLEOTIDE SEQUENCE [LARGE SCALE GENOMIC DNA]</scope>
</reference>
<keyword evidence="2" id="KW-0472">Membrane</keyword>
<evidence type="ECO:0000256" key="2">
    <source>
        <dbReference type="SAM" id="Phobius"/>
    </source>
</evidence>
<feature type="transmembrane region" description="Helical" evidence="2">
    <location>
        <begin position="6"/>
        <end position="25"/>
    </location>
</feature>
<name>A0A1F7I8W6_9BACT</name>
<evidence type="ECO:0000313" key="3">
    <source>
        <dbReference type="EMBL" id="OGK39742.1"/>
    </source>
</evidence>
<gene>
    <name evidence="3" type="ORF">A2954_04940</name>
</gene>
<evidence type="ECO:0000313" key="4">
    <source>
        <dbReference type="Proteomes" id="UP000177698"/>
    </source>
</evidence>
<dbReference type="EMBL" id="MGAG01000037">
    <property type="protein sequence ID" value="OGK39742.1"/>
    <property type="molecule type" value="Genomic_DNA"/>
</dbReference>
<protein>
    <submittedName>
        <fullName evidence="3">Uncharacterized protein</fullName>
    </submittedName>
</protein>
<dbReference type="Proteomes" id="UP000177698">
    <property type="component" value="Unassembled WGS sequence"/>
</dbReference>